<dbReference type="Gene3D" id="2.60.40.1120">
    <property type="entry name" value="Carboxypeptidase-like, regulatory domain"/>
    <property type="match status" value="1"/>
</dbReference>
<gene>
    <name evidence="13" type="ORF">EOD41_15125</name>
</gene>
<dbReference type="FunFam" id="2.170.130.10:FF:000008">
    <property type="entry name" value="SusC/RagA family TonB-linked outer membrane protein"/>
    <property type="match status" value="1"/>
</dbReference>
<dbReference type="Gene3D" id="2.170.130.10">
    <property type="entry name" value="TonB-dependent receptor, plug domain"/>
    <property type="match status" value="1"/>
</dbReference>
<dbReference type="InterPro" id="IPR008969">
    <property type="entry name" value="CarboxyPept-like_regulatory"/>
</dbReference>
<evidence type="ECO:0000256" key="9">
    <source>
        <dbReference type="RuleBase" id="RU003357"/>
    </source>
</evidence>
<dbReference type="GO" id="GO:0009279">
    <property type="term" value="C:cell outer membrane"/>
    <property type="evidence" value="ECO:0007669"/>
    <property type="project" value="UniProtKB-SubCell"/>
</dbReference>
<dbReference type="InterPro" id="IPR023996">
    <property type="entry name" value="TonB-dep_OMP_SusC/RagA"/>
</dbReference>
<dbReference type="OrthoDB" id="9768177at2"/>
<comment type="similarity">
    <text evidence="8 9">Belongs to the TonB-dependent receptor family.</text>
</comment>
<feature type="domain" description="TonB-dependent receptor-like beta-barrel" evidence="11">
    <location>
        <begin position="411"/>
        <end position="963"/>
    </location>
</feature>
<keyword evidence="14" id="KW-1185">Reference proteome</keyword>
<dbReference type="SUPFAM" id="SSF49464">
    <property type="entry name" value="Carboxypeptidase regulatory domain-like"/>
    <property type="match status" value="1"/>
</dbReference>
<dbReference type="InterPro" id="IPR039426">
    <property type="entry name" value="TonB-dep_rcpt-like"/>
</dbReference>
<keyword evidence="2 8" id="KW-0813">Transport</keyword>
<dbReference type="Gene3D" id="2.40.170.20">
    <property type="entry name" value="TonB-dependent receptor, beta-barrel domain"/>
    <property type="match status" value="1"/>
</dbReference>
<dbReference type="InterPro" id="IPR012910">
    <property type="entry name" value="Plug_dom"/>
</dbReference>
<dbReference type="Pfam" id="PF13715">
    <property type="entry name" value="CarbopepD_reg_2"/>
    <property type="match status" value="1"/>
</dbReference>
<keyword evidence="10" id="KW-0732">Signal</keyword>
<keyword evidence="6 8" id="KW-0472">Membrane</keyword>
<dbReference type="PROSITE" id="PS52016">
    <property type="entry name" value="TONB_DEPENDENT_REC_3"/>
    <property type="match status" value="1"/>
</dbReference>
<dbReference type="SUPFAM" id="SSF56935">
    <property type="entry name" value="Porins"/>
    <property type="match status" value="1"/>
</dbReference>
<feature type="chain" id="PRO_5018648799" evidence="10">
    <location>
        <begin position="25"/>
        <end position="1001"/>
    </location>
</feature>
<evidence type="ECO:0000313" key="14">
    <source>
        <dbReference type="Proteomes" id="UP000282759"/>
    </source>
</evidence>
<sequence>MKKIYYKIYCILCLLIFSAVTVFGQTGSITGRVLDDVGLPVPGTTIAVEGTSIAASTDGNGYYIIKNISNGTYNLKAQFIGFATQTLSVTVNNAATIVNFSLKQSATSLDEVVIVGYGTLRKTDVTGSISTVTTKDFNKGSVTNPEQLIAGKVAGVQVLSSGGAPGASTRILIRGGASLNASNDPLFVIDGVPVDNNGIAGLANPLSTINQQDIESITIQKDASAAAIYGNRASNGVVIITTKKGASGGNVKAEFNTLQSLSNKIGIVDVLNAQEYKYALGEYVKSGKGNPASLAYIGNANTNWQDAIYQQAFKTDNTVSFSGGVKWLPYRLSVGYLDEDGILKTSNFNRISGALNINPKFFNNHLSVNINIKGTLTKSRFANNGAIGAAIAFNPTQPVYAPNVYDASQPTSATNYHLGGYFEWVDPNGTPVLLATKNPLSMLLQEINTSKANRSLGNLQLDYKFHFLPELHANLNLGYDISESDGRDAFYPTLASVYATKGQLSYYWQDKKNKLMDFYLNYAKDLSAIQSHIDVTAGYSYQDWLRNTPGMVIKTNTNPDVVANPSKTQNTMISYFGRVNYSFKDRYALTATMRADGSSRFSKDNRWGYFPSAAFAWSVNKEAFLENSTTVSDLKLRLGYGKTGQQDIVSNDYPYLAKYNQSATGSLYPFGDTWYTMLRPDAYDENIKWEETSQYNIGLDYGFANNRIYGSIDYFIKKTNDLISVVAPPAGSNFKNLLTTNVGNIEAKGIEFNINVNALKTKNFNWSFNFNATHYDNKVTNLTLTGVDDPVGVPISTSFTGESLQYNTVGYAPFTYYVKKQLYGEDGKPLEGQYADLDGDGKGGGEGDFYHYKSYYPDVLLGFTNNLTFKKATLSFTLRSNLGGYNYNSIAAGTGNGSALAFANFLGNASGSIRDTRFLTNQQYSDIYVEKASFLRIDNANLVYNFGKVSNNLTLALQANVQNVFLISGYSGLDPEITNNGIDVNVYPRPRIYSVGVNVGF</sequence>
<accession>A0A3S2V0F4</accession>
<evidence type="ECO:0000256" key="6">
    <source>
        <dbReference type="ARBA" id="ARBA00023136"/>
    </source>
</evidence>
<dbReference type="EMBL" id="SACK01000007">
    <property type="protein sequence ID" value="RVT99772.1"/>
    <property type="molecule type" value="Genomic_DNA"/>
</dbReference>
<evidence type="ECO:0000256" key="8">
    <source>
        <dbReference type="PROSITE-ProRule" id="PRU01360"/>
    </source>
</evidence>
<evidence type="ECO:0000256" key="7">
    <source>
        <dbReference type="ARBA" id="ARBA00023237"/>
    </source>
</evidence>
<dbReference type="InterPro" id="IPR037066">
    <property type="entry name" value="Plug_dom_sf"/>
</dbReference>
<evidence type="ECO:0000256" key="3">
    <source>
        <dbReference type="ARBA" id="ARBA00022452"/>
    </source>
</evidence>
<dbReference type="NCBIfam" id="TIGR04057">
    <property type="entry name" value="SusC_RagA_signa"/>
    <property type="match status" value="1"/>
</dbReference>
<evidence type="ECO:0000259" key="11">
    <source>
        <dbReference type="Pfam" id="PF00593"/>
    </source>
</evidence>
<evidence type="ECO:0000256" key="1">
    <source>
        <dbReference type="ARBA" id="ARBA00004571"/>
    </source>
</evidence>
<keyword evidence="7 8" id="KW-0998">Cell outer membrane</keyword>
<comment type="subcellular location">
    <subcellularLocation>
        <location evidence="1 8">Cell outer membrane</location>
        <topology evidence="1 8">Multi-pass membrane protein</topology>
    </subcellularLocation>
</comment>
<evidence type="ECO:0000259" key="12">
    <source>
        <dbReference type="Pfam" id="PF07715"/>
    </source>
</evidence>
<evidence type="ECO:0000256" key="2">
    <source>
        <dbReference type="ARBA" id="ARBA00022448"/>
    </source>
</evidence>
<evidence type="ECO:0000256" key="5">
    <source>
        <dbReference type="ARBA" id="ARBA00023077"/>
    </source>
</evidence>
<dbReference type="InterPro" id="IPR000531">
    <property type="entry name" value="Beta-barrel_TonB"/>
</dbReference>
<dbReference type="RefSeq" id="WP_127706410.1">
    <property type="nucleotide sequence ID" value="NZ_SACK01000007.1"/>
</dbReference>
<protein>
    <submittedName>
        <fullName evidence="13">SusC/RagA family TonB-linked outer membrane protein</fullName>
    </submittedName>
</protein>
<reference evidence="13 14" key="1">
    <citation type="submission" date="2019-01" db="EMBL/GenBank/DDBJ databases">
        <authorList>
            <person name="Chen W.-M."/>
        </authorList>
    </citation>
    <scope>NUCLEOTIDE SEQUENCE [LARGE SCALE GENOMIC DNA]</scope>
    <source>
        <strain evidence="13 14">YBJ-36</strain>
    </source>
</reference>
<feature type="signal peptide" evidence="10">
    <location>
        <begin position="1"/>
        <end position="24"/>
    </location>
</feature>
<evidence type="ECO:0000256" key="4">
    <source>
        <dbReference type="ARBA" id="ARBA00022692"/>
    </source>
</evidence>
<dbReference type="NCBIfam" id="TIGR04056">
    <property type="entry name" value="OMP_RagA_SusC"/>
    <property type="match status" value="1"/>
</dbReference>
<proteinExistence type="inferred from homology"/>
<keyword evidence="3 8" id="KW-1134">Transmembrane beta strand</keyword>
<dbReference type="Pfam" id="PF00593">
    <property type="entry name" value="TonB_dep_Rec_b-barrel"/>
    <property type="match status" value="1"/>
</dbReference>
<name>A0A3S2V0F4_9SPHI</name>
<organism evidence="13 14">
    <name type="scientific">Mucilaginibacter limnophilus</name>
    <dbReference type="NCBI Taxonomy" id="1932778"/>
    <lineage>
        <taxon>Bacteria</taxon>
        <taxon>Pseudomonadati</taxon>
        <taxon>Bacteroidota</taxon>
        <taxon>Sphingobacteriia</taxon>
        <taxon>Sphingobacteriales</taxon>
        <taxon>Sphingobacteriaceae</taxon>
        <taxon>Mucilaginibacter</taxon>
    </lineage>
</organism>
<keyword evidence="4 8" id="KW-0812">Transmembrane</keyword>
<keyword evidence="5 9" id="KW-0798">TonB box</keyword>
<dbReference type="InterPro" id="IPR036942">
    <property type="entry name" value="Beta-barrel_TonB_sf"/>
</dbReference>
<dbReference type="AlphaFoldDB" id="A0A3S2V0F4"/>
<evidence type="ECO:0000256" key="10">
    <source>
        <dbReference type="SAM" id="SignalP"/>
    </source>
</evidence>
<dbReference type="InterPro" id="IPR023997">
    <property type="entry name" value="TonB-dep_OMP_SusC/RagA_CS"/>
</dbReference>
<evidence type="ECO:0000313" key="13">
    <source>
        <dbReference type="EMBL" id="RVT99772.1"/>
    </source>
</evidence>
<dbReference type="Proteomes" id="UP000282759">
    <property type="component" value="Unassembled WGS sequence"/>
</dbReference>
<feature type="domain" description="TonB-dependent receptor plug" evidence="12">
    <location>
        <begin position="122"/>
        <end position="237"/>
    </location>
</feature>
<dbReference type="Pfam" id="PF07715">
    <property type="entry name" value="Plug"/>
    <property type="match status" value="1"/>
</dbReference>
<comment type="caution">
    <text evidence="13">The sequence shown here is derived from an EMBL/GenBank/DDBJ whole genome shotgun (WGS) entry which is preliminary data.</text>
</comment>